<comment type="function">
    <text evidence="2">Involved in the biosynthesis of 5-hydroxyectoine, called compatible solute, which helps organisms to survive extreme osmotic stress by acting as a highly soluble organic osmolyte. Catalyzes the 2-oxoglutarate-dependent selective hydroxylation of L-ectoine to yield (4S,5S)-5-hydroxyectoine.</text>
</comment>
<comment type="subunit">
    <text evidence="4">Homodimer.</text>
</comment>
<evidence type="ECO:0000256" key="2">
    <source>
        <dbReference type="ARBA" id="ARBA00004063"/>
    </source>
</evidence>
<organism evidence="11 12">
    <name type="scientific">Kibdelosporangium banguiense</name>
    <dbReference type="NCBI Taxonomy" id="1365924"/>
    <lineage>
        <taxon>Bacteria</taxon>
        <taxon>Bacillati</taxon>
        <taxon>Actinomycetota</taxon>
        <taxon>Actinomycetes</taxon>
        <taxon>Pseudonocardiales</taxon>
        <taxon>Pseudonocardiaceae</taxon>
        <taxon>Kibdelosporangium</taxon>
    </lineage>
</organism>
<dbReference type="InterPro" id="IPR008775">
    <property type="entry name" value="Phytyl_CoA_dOase-like"/>
</dbReference>
<gene>
    <name evidence="11" type="ORF">JOF56_001669</name>
</gene>
<dbReference type="Gene3D" id="2.60.120.620">
    <property type="entry name" value="q2cbj1_9rhob like domain"/>
    <property type="match status" value="1"/>
</dbReference>
<keyword evidence="8" id="KW-0408">Iron</keyword>
<comment type="caution">
    <text evidence="11">The sequence shown here is derived from an EMBL/GenBank/DDBJ whole genome shotgun (WGS) entry which is preliminary data.</text>
</comment>
<evidence type="ECO:0000313" key="11">
    <source>
        <dbReference type="EMBL" id="MBP2321284.1"/>
    </source>
</evidence>
<dbReference type="Pfam" id="PF05721">
    <property type="entry name" value="PhyH"/>
    <property type="match status" value="1"/>
</dbReference>
<dbReference type="SUPFAM" id="SSF51197">
    <property type="entry name" value="Clavaminate synthase-like"/>
    <property type="match status" value="1"/>
</dbReference>
<reference evidence="11 12" key="1">
    <citation type="submission" date="2021-03" db="EMBL/GenBank/DDBJ databases">
        <title>Sequencing the genomes of 1000 actinobacteria strains.</title>
        <authorList>
            <person name="Klenk H.-P."/>
        </authorList>
    </citation>
    <scope>NUCLEOTIDE SEQUENCE [LARGE SCALE GENOMIC DNA]</scope>
    <source>
        <strain evidence="11 12">DSM 46670</strain>
    </source>
</reference>
<dbReference type="InterPro" id="IPR012774">
    <property type="entry name" value="EctD"/>
</dbReference>
<evidence type="ECO:0000256" key="4">
    <source>
        <dbReference type="ARBA" id="ARBA00011738"/>
    </source>
</evidence>
<dbReference type="EC" id="1.14.11.55" evidence="10"/>
<dbReference type="EMBL" id="JAGINW010000001">
    <property type="protein sequence ID" value="MBP2321284.1"/>
    <property type="molecule type" value="Genomic_DNA"/>
</dbReference>
<comment type="cofactor">
    <cofactor evidence="1">
        <name>Fe(2+)</name>
        <dbReference type="ChEBI" id="CHEBI:29033"/>
    </cofactor>
</comment>
<evidence type="ECO:0000256" key="8">
    <source>
        <dbReference type="ARBA" id="ARBA00023004"/>
    </source>
</evidence>
<dbReference type="Proteomes" id="UP001519332">
    <property type="component" value="Unassembled WGS sequence"/>
</dbReference>
<evidence type="ECO:0000256" key="6">
    <source>
        <dbReference type="ARBA" id="ARBA00022964"/>
    </source>
</evidence>
<evidence type="ECO:0000256" key="1">
    <source>
        <dbReference type="ARBA" id="ARBA00001954"/>
    </source>
</evidence>
<protein>
    <recommendedName>
        <fullName evidence="10">Ectoine hydroxylase</fullName>
        <ecNumber evidence="10">1.14.11.55</ecNumber>
    </recommendedName>
</protein>
<dbReference type="PANTHER" id="PTHR20883:SF48">
    <property type="entry name" value="ECTOINE DIOXYGENASE"/>
    <property type="match status" value="1"/>
</dbReference>
<accession>A0ABS4TA31</accession>
<evidence type="ECO:0000256" key="9">
    <source>
        <dbReference type="ARBA" id="ARBA00049228"/>
    </source>
</evidence>
<keyword evidence="6" id="KW-0223">Dioxygenase</keyword>
<evidence type="ECO:0000256" key="3">
    <source>
        <dbReference type="ARBA" id="ARBA00007851"/>
    </source>
</evidence>
<evidence type="ECO:0000256" key="5">
    <source>
        <dbReference type="ARBA" id="ARBA00022723"/>
    </source>
</evidence>
<evidence type="ECO:0000313" key="12">
    <source>
        <dbReference type="Proteomes" id="UP001519332"/>
    </source>
</evidence>
<sequence>MSTRTPDRYPTRVPGAARLIERTDPTIWAQQDSGPIDQATLASHNAKGYSIDDGVLSKHEVQAYWDELVRLTSDPGLRGDERVVVEKQSQEIRSIFEVHRISDLIAELIRDPRILDRARQLLGSEVYVHQSRVNFMPGFKGKGFYWHSDFETWHAEDGMPAPRAVSMSLALTANFAFNGGLMVMPGSHRTFVPCIGETPANHYQQSLKEQEIGVPSTQDITTLATTHGIDQFTGSAGSAIWFDANIMHGSANNITPFPRSNIFVVFNSVDNVLEEPYAAPTPRPTFIASRDFTPLSRAPRV</sequence>
<keyword evidence="12" id="KW-1185">Reference proteome</keyword>
<evidence type="ECO:0000256" key="7">
    <source>
        <dbReference type="ARBA" id="ARBA00023002"/>
    </source>
</evidence>
<comment type="catalytic activity">
    <reaction evidence="9">
        <text>L-ectoine + 2-oxoglutarate + O2 = 5-hydroxyectoine + succinate + CO2</text>
        <dbReference type="Rhea" id="RHEA:45740"/>
        <dbReference type="ChEBI" id="CHEBI:15379"/>
        <dbReference type="ChEBI" id="CHEBI:16526"/>
        <dbReference type="ChEBI" id="CHEBI:16810"/>
        <dbReference type="ChEBI" id="CHEBI:30031"/>
        <dbReference type="ChEBI" id="CHEBI:58515"/>
        <dbReference type="ChEBI" id="CHEBI:85413"/>
        <dbReference type="EC" id="1.14.11.55"/>
    </reaction>
</comment>
<proteinExistence type="inferred from homology"/>
<evidence type="ECO:0000256" key="10">
    <source>
        <dbReference type="NCBIfam" id="TIGR02408"/>
    </source>
</evidence>
<name>A0ABS4TA31_9PSEU</name>
<keyword evidence="7 11" id="KW-0560">Oxidoreductase</keyword>
<dbReference type="PANTHER" id="PTHR20883">
    <property type="entry name" value="PHYTANOYL-COA DIOXYGENASE DOMAIN CONTAINING 1"/>
    <property type="match status" value="1"/>
</dbReference>
<dbReference type="NCBIfam" id="TIGR02408">
    <property type="entry name" value="ectoine_ThpD"/>
    <property type="match status" value="1"/>
</dbReference>
<dbReference type="GO" id="GO:0016491">
    <property type="term" value="F:oxidoreductase activity"/>
    <property type="evidence" value="ECO:0007669"/>
    <property type="project" value="UniProtKB-KW"/>
</dbReference>
<comment type="similarity">
    <text evidence="3">Belongs to the PhyH family. EctD subfamily.</text>
</comment>
<keyword evidence="5" id="KW-0479">Metal-binding</keyword>